<gene>
    <name evidence="1" type="ORF">PDJAM_G00193790</name>
</gene>
<sequence>QVVITRHKGGSVLLPCSCSDLHTRPQKLTWETNRAGRLTEMLNDERYRGRLQLFNNISPANLSLLISDLREEDQGVYRCSAGLQEHREIWLYVKGKAFKYTIKADIHCEGRLEKSSNEL</sequence>
<dbReference type="EMBL" id="CM041004">
    <property type="protein sequence ID" value="MCJ8749982.1"/>
    <property type="molecule type" value="Genomic_DNA"/>
</dbReference>
<comment type="caution">
    <text evidence="1">The sequence shown here is derived from an EMBL/GenBank/DDBJ whole genome shotgun (WGS) entry which is preliminary data.</text>
</comment>
<organism evidence="1 2">
    <name type="scientific">Pangasius djambal</name>
    <dbReference type="NCBI Taxonomy" id="1691987"/>
    <lineage>
        <taxon>Eukaryota</taxon>
        <taxon>Metazoa</taxon>
        <taxon>Chordata</taxon>
        <taxon>Craniata</taxon>
        <taxon>Vertebrata</taxon>
        <taxon>Euteleostomi</taxon>
        <taxon>Actinopterygii</taxon>
        <taxon>Neopterygii</taxon>
        <taxon>Teleostei</taxon>
        <taxon>Ostariophysi</taxon>
        <taxon>Siluriformes</taxon>
        <taxon>Pangasiidae</taxon>
        <taxon>Pangasius</taxon>
    </lineage>
</organism>
<protein>
    <submittedName>
        <fullName evidence="1">Uncharacterized protein</fullName>
    </submittedName>
</protein>
<accession>A0ACC5ZQ06</accession>
<dbReference type="Proteomes" id="UP000830395">
    <property type="component" value="Chromosome 30"/>
</dbReference>
<reference evidence="1" key="1">
    <citation type="submission" date="2020-02" db="EMBL/GenBank/DDBJ databases">
        <title>Genome sequencing of the panga catfish, Pangasius djambal.</title>
        <authorList>
            <person name="Wen M."/>
            <person name="Zahm M."/>
            <person name="Roques C."/>
            <person name="Cabau C."/>
            <person name="Klopp C."/>
            <person name="Donnadieu C."/>
            <person name="Jouanno E."/>
            <person name="Avarre J.-C."/>
            <person name="Campet M."/>
            <person name="Ha T."/>
            <person name="Dugue R."/>
            <person name="Lampietro C."/>
            <person name="Louis A."/>
            <person name="Herpin A."/>
            <person name="Echchiki A."/>
            <person name="Berthelot C."/>
            <person name="Parey E."/>
            <person name="Roest-Crollius H."/>
            <person name="Braasch I."/>
            <person name="Postlethwait J.H."/>
            <person name="Bobe J."/>
            <person name="Montfort J."/>
            <person name="Bouchez O."/>
            <person name="Begum T."/>
            <person name="Schartl M."/>
            <person name="Gustiano R."/>
            <person name="Guiguen Y."/>
        </authorList>
    </citation>
    <scope>NUCLEOTIDE SEQUENCE</scope>
    <source>
        <strain evidence="1">Pdj_M5554</strain>
    </source>
</reference>
<feature type="non-terminal residue" evidence="1">
    <location>
        <position position="1"/>
    </location>
</feature>
<proteinExistence type="predicted"/>
<evidence type="ECO:0000313" key="1">
    <source>
        <dbReference type="EMBL" id="MCJ8749982.1"/>
    </source>
</evidence>
<name>A0ACC5ZQ06_9TELE</name>
<evidence type="ECO:0000313" key="2">
    <source>
        <dbReference type="Proteomes" id="UP000830395"/>
    </source>
</evidence>
<keyword evidence="2" id="KW-1185">Reference proteome</keyword>